<name>A0A6C0B6T8_9ZZZZ</name>
<dbReference type="AlphaFoldDB" id="A0A6C0B6T8"/>
<organism evidence="1">
    <name type="scientific">viral metagenome</name>
    <dbReference type="NCBI Taxonomy" id="1070528"/>
    <lineage>
        <taxon>unclassified sequences</taxon>
        <taxon>metagenomes</taxon>
        <taxon>organismal metagenomes</taxon>
    </lineage>
</organism>
<sequence length="172" mass="19859">MIQIEDSRIGQYLKPADTRLMEPALETWSCVASIENGRLLEKYVFNEEPVFNEDGESLLICKTKDMRQVQVSRDDDASVPSRVSFITVNYEHPDMPNGGLRLVIDPQYMMVGNCLLNRVFVLRLLRYQYNRGDYVFDDRYTLKVMDLNINVRTLTSNQGVVIGLKDYIITPP</sequence>
<accession>A0A6C0B6T8</accession>
<evidence type="ECO:0000313" key="1">
    <source>
        <dbReference type="EMBL" id="QHS87401.1"/>
    </source>
</evidence>
<reference evidence="1" key="1">
    <citation type="journal article" date="2020" name="Nature">
        <title>Giant virus diversity and host interactions through global metagenomics.</title>
        <authorList>
            <person name="Schulz F."/>
            <person name="Roux S."/>
            <person name="Paez-Espino D."/>
            <person name="Jungbluth S."/>
            <person name="Walsh D.A."/>
            <person name="Denef V.J."/>
            <person name="McMahon K.D."/>
            <person name="Konstantinidis K.T."/>
            <person name="Eloe-Fadrosh E.A."/>
            <person name="Kyrpides N.C."/>
            <person name="Woyke T."/>
        </authorList>
    </citation>
    <scope>NUCLEOTIDE SEQUENCE</scope>
    <source>
        <strain evidence="1">GVMAG-M-3300010157-4</strain>
    </source>
</reference>
<protein>
    <submittedName>
        <fullName evidence="1">Uncharacterized protein</fullName>
    </submittedName>
</protein>
<proteinExistence type="predicted"/>
<dbReference type="EMBL" id="MN739081">
    <property type="protein sequence ID" value="QHS87401.1"/>
    <property type="molecule type" value="Genomic_DNA"/>
</dbReference>